<keyword evidence="9" id="KW-1185">Reference proteome</keyword>
<organism evidence="8 9">
    <name type="scientific">Allochromatium humboldtianum</name>
    <dbReference type="NCBI Taxonomy" id="504901"/>
    <lineage>
        <taxon>Bacteria</taxon>
        <taxon>Pseudomonadati</taxon>
        <taxon>Pseudomonadota</taxon>
        <taxon>Gammaproteobacteria</taxon>
        <taxon>Chromatiales</taxon>
        <taxon>Chromatiaceae</taxon>
        <taxon>Allochromatium</taxon>
    </lineage>
</organism>
<feature type="compositionally biased region" description="Polar residues" evidence="6">
    <location>
        <begin position="1795"/>
        <end position="1805"/>
    </location>
</feature>
<evidence type="ECO:0000313" key="9">
    <source>
        <dbReference type="Proteomes" id="UP000592294"/>
    </source>
</evidence>
<keyword evidence="5" id="KW-0175">Coiled coil</keyword>
<proteinExistence type="predicted"/>
<feature type="region of interest" description="Disordered" evidence="6">
    <location>
        <begin position="1751"/>
        <end position="1806"/>
    </location>
</feature>
<feature type="region of interest" description="Disordered" evidence="6">
    <location>
        <begin position="1043"/>
        <end position="1069"/>
    </location>
</feature>
<dbReference type="InterPro" id="IPR000884">
    <property type="entry name" value="TSP1_rpt"/>
</dbReference>
<evidence type="ECO:0000256" key="3">
    <source>
        <dbReference type="ARBA" id="ARBA00023157"/>
    </source>
</evidence>
<reference evidence="8 9" key="1">
    <citation type="submission" date="2020-06" db="EMBL/GenBank/DDBJ databases">
        <title>Whole-genome sequence of Allochromatium humboldtianum DSM 21881, type strain.</title>
        <authorList>
            <person name="Kyndt J.A."/>
            <person name="Meyer T.E."/>
        </authorList>
    </citation>
    <scope>NUCLEOTIDE SEQUENCE [LARGE SCALE GENOMIC DNA]</scope>
    <source>
        <strain evidence="8 9">DSM 21881</strain>
    </source>
</reference>
<evidence type="ECO:0000259" key="7">
    <source>
        <dbReference type="Pfam" id="PF00052"/>
    </source>
</evidence>
<accession>A0A850RDW2</accession>
<dbReference type="PROSITE" id="PS50092">
    <property type="entry name" value="TSP1"/>
    <property type="match status" value="1"/>
</dbReference>
<keyword evidence="3" id="KW-1015">Disulfide bond</keyword>
<keyword evidence="2" id="KW-0677">Repeat</keyword>
<gene>
    <name evidence="8" type="ORF">HW932_17865</name>
</gene>
<evidence type="ECO:0000256" key="1">
    <source>
        <dbReference type="ARBA" id="ARBA00022729"/>
    </source>
</evidence>
<sequence>MSRTDGKPVTLEDIQAIERAYRIATNEQIRRLGRGEIKPPSQRYDTSTDFMVAHDATTPEEFARIGTHFENKQADTYKRIEAARVEAQMRTPGAEIDLLDGGHYVNEMVDQATRKQARIDALRRERASADPEQRARIDAQIRQLEYERNKYIKRVNALNTHLAGSQTSNVEGMQDLARQAKLAYLRTLNHMLVGLPEGTKARQASFVLALHIHDLPPALRQAQIAGLDPSVQSRVLEQLKQFEQLRRAERERVSKQEVVKLEGFLSQTELGQRLIKVFGAEIEALTTRPTESSRFIADLYRDLSAVDQKIQNRAQSLAMWLDVVTQIRKAKSDADLAIALGRTLASKTYYGLIASYAYTGLVERDPTALAKSLIILLCPKAALPQVVQAIGGSVIELTTSTVFDHQFMVLYVSADFDKDDGHLLGLKDFHDGPDAVCRFVHETLQPGGEHWVEGLFTRALDLAKERNLSQEVLSGLNAFGKHAFVQALESTIYGGSASFMADNASVQQARAEVAAVTQLIDDFAEGLGIEVPLTADTSWPGLSALEPAAQQAFRKLFELRSQTWSKTEQTLCAAIKESLERRHRAEMALAGGDAAALALLEQVEALLHALDIHELGLSWLNYEGTYNLVMRTLVISNQEQRIKAMETLQRYHTGYSAVQEIRRIIESLIVTSADSRLSPRPLTGAPPLTGDPEFDHALAARTLERLTEDLAGYEKRLLWTKRNGVNDWLANLDDDFDRQTLEQITVALIDYHNASATMQGASHIQTRVNKVLEFGKSTLAHLKHREAFGRTERLRSTIEDLITRFEERYRIREPELSILPPPAIVEGRATTDELYVFGLASQHLPPAGATYVWREDGHEIGRGERLLYAFDAAGRKTLSIDVAWSKSDRVIREGKVSAKLVVDILQTAKKPGLTIDAPEDLSSSGASGRSYVLRAAAIDIPADAEFIWLIDGVESGQGKQFVLNADRPGSRAIELVARWKVAGSSTGVETIWAPPLIARIVEDADKTDDPKPTGTTEQKPACSYAYSAWSDCNRATKTQTRTVTAREPAGCEERQKPSLEQSCTPPPTEEELRHRYFNCLCRCSSGWAGHIGVWYDPEGKSIPECESSGPCFGGAGAFGCTRRHFFAGPSDCAKGCWEGSWGKGAYDPAKADALRKGENRKYKKPLTVQIEASKNPADFGDIVDLTAKTSEGSGGYSWSWSGCAEDAAKDRAKVPFTQSCRPCTANVTVTDQDGDTASDSLPVQCTALSVKLTKERPAENTIPVGDKAGLLAEVFSGDQPAGGRFTYYWEPNPDVQYGGDPKNPSYETSGGAQSRNTALFRQTGRTPVWVTVLKQVGETKVTVGESEQILIDVISPQLSLKADKTSPLIGETVVLTVEETPKMSDDLVSFWWEYSGEASNPGVHPNTPNSRAWSYKPKNDKPVTITVHAKSKDSGEELDSASLTLTARRIQVSVSGPRIAGPAPMVWKPGVGLVAAERQVAEHQRVEFSATLNPSIDNPRYQWRIEPSGCSIHSPSARDTGVTCSSTGSYSLSVTVKNADGAELGSGAGQLSVSVSQAAVDSGRKTAKAIEETLAQAREQAGRGRLDEALSLAKQALALDPAYAPTKQYVASVEKAKAGLDRDLAAIEQLIGQGKLDAARSRLDTRAKAFPEYPPLVVLQERLKQASKSTGEKGVKTATATGVWEVVANGWPGRLELGANCTRLRIERGWEALASVSVADGVLNFTRPLGAVTQVYRGTLSADVVQGTFTQGGAPRTYDWSGKRLAGETPCSDDTTPDPESKPESGPTSGPAKPTDNSGTMSGWSVDSDVVESTAGEISTSPPSDGVTSYYRAPASLLGDWSGFSRLSFDKKSSGGRSYASPDEYGADGDVVIESPHGTARFDIEPDHSGNWRTYRIPLSGDGWKLGGGARSLAEVLTNVTGLRIRAEYGVGKDESALRAVRLDGQAAATSPPSGTQTATTSAVSSTETRIPAEPVVSFDNGNIYGVGNGPTSTTTFELEEPRILAMIQNYHWNSARGATPGTIALRDAQGRQYGPWQTEGSPGQGGVPNAYWTARPMIRLPAGVYTVIDSDPASWAQNAQSDGRGFTRVETLPASGGVNP</sequence>
<feature type="domain" description="Laminin IV type A" evidence="7">
    <location>
        <begin position="1863"/>
        <end position="1945"/>
    </location>
</feature>
<dbReference type="EMBL" id="JABZEO010000016">
    <property type="protein sequence ID" value="NVZ11125.1"/>
    <property type="molecule type" value="Genomic_DNA"/>
</dbReference>
<keyword evidence="4" id="KW-0325">Glycoprotein</keyword>
<evidence type="ECO:0000256" key="6">
    <source>
        <dbReference type="SAM" id="MobiDB-lite"/>
    </source>
</evidence>
<dbReference type="RefSeq" id="WP_176977847.1">
    <property type="nucleotide sequence ID" value="NZ_JABZEO010000016.1"/>
</dbReference>
<feature type="compositionally biased region" description="Low complexity" evidence="6">
    <location>
        <begin position="1954"/>
        <end position="1969"/>
    </location>
</feature>
<name>A0A850RDW2_9GAMM</name>
<evidence type="ECO:0000256" key="2">
    <source>
        <dbReference type="ARBA" id="ARBA00022737"/>
    </source>
</evidence>
<protein>
    <recommendedName>
        <fullName evidence="7">Laminin IV type A domain-containing protein</fullName>
    </recommendedName>
</protein>
<evidence type="ECO:0000313" key="8">
    <source>
        <dbReference type="EMBL" id="NVZ11125.1"/>
    </source>
</evidence>
<evidence type="ECO:0000256" key="5">
    <source>
        <dbReference type="SAM" id="Coils"/>
    </source>
</evidence>
<dbReference type="CDD" id="cd00146">
    <property type="entry name" value="PKD"/>
    <property type="match status" value="1"/>
</dbReference>
<feature type="region of interest" description="Disordered" evidence="6">
    <location>
        <begin position="2077"/>
        <end position="2101"/>
    </location>
</feature>
<comment type="caution">
    <text evidence="8">The sequence shown here is derived from an EMBL/GenBank/DDBJ whole genome shotgun (WGS) entry which is preliminary data.</text>
</comment>
<dbReference type="Proteomes" id="UP000592294">
    <property type="component" value="Unassembled WGS sequence"/>
</dbReference>
<dbReference type="Pfam" id="PF00052">
    <property type="entry name" value="Laminin_B"/>
    <property type="match status" value="1"/>
</dbReference>
<feature type="coiled-coil region" evidence="5">
    <location>
        <begin position="696"/>
        <end position="723"/>
    </location>
</feature>
<evidence type="ECO:0000256" key="4">
    <source>
        <dbReference type="ARBA" id="ARBA00023180"/>
    </source>
</evidence>
<feature type="region of interest" description="Disordered" evidence="6">
    <location>
        <begin position="1945"/>
        <end position="1969"/>
    </location>
</feature>
<dbReference type="InterPro" id="IPR000034">
    <property type="entry name" value="Laminin_IV"/>
</dbReference>
<keyword evidence="1" id="KW-0732">Signal</keyword>